<sequence length="740" mass="84179">MVFSTLILSPQSIQSVQTFNRSMELRALYDRSDDNAFADTTNQSDVNRLNGHNGVFEVKPTAAGIKPAWKSSTKIFEPYSVTYRSPQPADRFNFVLFVVLMQAIAMFLPTNMFINAENFFRDFKLDSPFKANNITNFTFNNNLHNSIESNLLVNKSSVWSFTRRITISIVIQALALSLTVILALINTSECKSAYILLTFLSVIVLNASNGVFQNCVHSMTAFLPPNYTRVLVFGLYLGGAFMSALQITCLSSIQSQRSAYIYYFVASVLLLLVCFDAYYASSLSRFYRYYKSKSKTNLSQEFDDRSDDQSSNDWSFVEILTKCWKHYLNIYLVCLVSYTIYPSIQSDIRPVTQSLADYIPNHLWTHFTSHLLFNISSAFGCLITRCANTVTTRGPSHSRLWVLIVTRVAFIPFYIFCNFSPETRGLPVIVNSDFVEYDVWLNKRLLSHISAMNATKAAKPDHSLATGMLAALSLMSGLLSASILSFVITRRPNTCYLIVFTTRTPIITETLHSIAVYHWLSRLGYWDQMTDNCRHYLSEVKTGSDVRYYLLSECLDTKYKLSLVSADGCLEADIDYEEYRRLNADNETTDDLNDKHKKLSEALRLGSKRVSADTEDYCYDFAINSGDNTIAISLHVFEDQELIAEQPLLTIACRQVLIADLLSLVMSKLVSIMVTKDQLIAELTKQNQSLRELSERSVKDLDEFVVKKEENDSLLFTKFVSILNQKKSKICELEEVLRNK</sequence>
<protein>
    <submittedName>
        <fullName evidence="8">Uncharacterized protein</fullName>
    </submittedName>
</protein>
<dbReference type="InterPro" id="IPR002259">
    <property type="entry name" value="Eqnu_transpt"/>
</dbReference>
<dbReference type="Pfam" id="PF01733">
    <property type="entry name" value="Nucleoside_tran"/>
    <property type="match status" value="1"/>
</dbReference>
<dbReference type="Proteomes" id="UP000759131">
    <property type="component" value="Unassembled WGS sequence"/>
</dbReference>
<dbReference type="PANTHER" id="PTHR10332:SF80">
    <property type="entry name" value="EQUILIBRATIVE NUCLEOSIDE TRANSPORTER 2, ISOFORM A"/>
    <property type="match status" value="1"/>
</dbReference>
<organism evidence="8">
    <name type="scientific">Medioppia subpectinata</name>
    <dbReference type="NCBI Taxonomy" id="1979941"/>
    <lineage>
        <taxon>Eukaryota</taxon>
        <taxon>Metazoa</taxon>
        <taxon>Ecdysozoa</taxon>
        <taxon>Arthropoda</taxon>
        <taxon>Chelicerata</taxon>
        <taxon>Arachnida</taxon>
        <taxon>Acari</taxon>
        <taxon>Acariformes</taxon>
        <taxon>Sarcoptiformes</taxon>
        <taxon>Oribatida</taxon>
        <taxon>Brachypylina</taxon>
        <taxon>Oppioidea</taxon>
        <taxon>Oppiidae</taxon>
        <taxon>Medioppia</taxon>
    </lineage>
</organism>
<feature type="transmembrane region" description="Helical" evidence="7">
    <location>
        <begin position="192"/>
        <end position="212"/>
    </location>
</feature>
<feature type="transmembrane region" description="Helical" evidence="7">
    <location>
        <begin position="165"/>
        <end position="186"/>
    </location>
</feature>
<dbReference type="SUPFAM" id="SSF58022">
    <property type="entry name" value="XRCC4, C-terminal oligomerization domain"/>
    <property type="match status" value="1"/>
</dbReference>
<dbReference type="AlphaFoldDB" id="A0A7R9KFB8"/>
<feature type="transmembrane region" description="Helical" evidence="7">
    <location>
        <begin position="94"/>
        <end position="114"/>
    </location>
</feature>
<gene>
    <name evidence="8" type="ORF">OSB1V03_LOCUS1351</name>
</gene>
<dbReference type="GO" id="GO:0005886">
    <property type="term" value="C:plasma membrane"/>
    <property type="evidence" value="ECO:0007669"/>
    <property type="project" value="TreeGrafter"/>
</dbReference>
<dbReference type="OrthoDB" id="1856718at2759"/>
<keyword evidence="5 7" id="KW-1133">Transmembrane helix</keyword>
<dbReference type="InterPro" id="IPR014751">
    <property type="entry name" value="XRCC4-like_C"/>
</dbReference>
<evidence type="ECO:0000256" key="1">
    <source>
        <dbReference type="ARBA" id="ARBA00004141"/>
    </source>
</evidence>
<dbReference type="Gene3D" id="1.20.5.370">
    <property type="match status" value="1"/>
</dbReference>
<evidence type="ECO:0000256" key="2">
    <source>
        <dbReference type="ARBA" id="ARBA00007965"/>
    </source>
</evidence>
<evidence type="ECO:0000313" key="8">
    <source>
        <dbReference type="EMBL" id="CAD7620871.1"/>
    </source>
</evidence>
<evidence type="ECO:0000256" key="7">
    <source>
        <dbReference type="SAM" id="Phobius"/>
    </source>
</evidence>
<evidence type="ECO:0000313" key="9">
    <source>
        <dbReference type="Proteomes" id="UP000759131"/>
    </source>
</evidence>
<feature type="transmembrane region" description="Helical" evidence="7">
    <location>
        <begin position="468"/>
        <end position="488"/>
    </location>
</feature>
<dbReference type="PRINTS" id="PR01130">
    <property type="entry name" value="DERENTRNSPRT"/>
</dbReference>
<feature type="transmembrane region" description="Helical" evidence="7">
    <location>
        <begin position="399"/>
        <end position="416"/>
    </location>
</feature>
<dbReference type="GO" id="GO:0005337">
    <property type="term" value="F:nucleoside transmembrane transporter activity"/>
    <property type="evidence" value="ECO:0007669"/>
    <property type="project" value="InterPro"/>
</dbReference>
<keyword evidence="9" id="KW-1185">Reference proteome</keyword>
<dbReference type="EMBL" id="OC854964">
    <property type="protein sequence ID" value="CAD7620871.1"/>
    <property type="molecule type" value="Genomic_DNA"/>
</dbReference>
<comment type="subcellular location">
    <subcellularLocation>
        <location evidence="1">Membrane</location>
        <topology evidence="1">Multi-pass membrane protein</topology>
    </subcellularLocation>
</comment>
<evidence type="ECO:0000256" key="4">
    <source>
        <dbReference type="ARBA" id="ARBA00022692"/>
    </source>
</evidence>
<evidence type="ECO:0000256" key="3">
    <source>
        <dbReference type="ARBA" id="ARBA00022448"/>
    </source>
</evidence>
<dbReference type="EMBL" id="CAJPIZ010000389">
    <property type="protein sequence ID" value="CAG2101301.1"/>
    <property type="molecule type" value="Genomic_DNA"/>
</dbReference>
<name>A0A7R9KFB8_9ACAR</name>
<evidence type="ECO:0000256" key="6">
    <source>
        <dbReference type="ARBA" id="ARBA00023136"/>
    </source>
</evidence>
<evidence type="ECO:0000256" key="5">
    <source>
        <dbReference type="ARBA" id="ARBA00022989"/>
    </source>
</evidence>
<keyword evidence="3" id="KW-0813">Transport</keyword>
<feature type="transmembrane region" description="Helical" evidence="7">
    <location>
        <begin position="260"/>
        <end position="281"/>
    </location>
</feature>
<reference evidence="8" key="1">
    <citation type="submission" date="2020-11" db="EMBL/GenBank/DDBJ databases">
        <authorList>
            <person name="Tran Van P."/>
        </authorList>
    </citation>
    <scope>NUCLEOTIDE SEQUENCE</scope>
</reference>
<keyword evidence="6 7" id="KW-0472">Membrane</keyword>
<comment type="similarity">
    <text evidence="2">Belongs to the SLC29A/ENT transporter (TC 2.A.57) family.</text>
</comment>
<accession>A0A7R9KFB8</accession>
<feature type="transmembrane region" description="Helical" evidence="7">
    <location>
        <begin position="364"/>
        <end position="387"/>
    </location>
</feature>
<proteinExistence type="inferred from homology"/>
<feature type="transmembrane region" description="Helical" evidence="7">
    <location>
        <begin position="233"/>
        <end position="254"/>
    </location>
</feature>
<dbReference type="PANTHER" id="PTHR10332">
    <property type="entry name" value="EQUILIBRATIVE NUCLEOSIDE TRANSPORTER"/>
    <property type="match status" value="1"/>
</dbReference>
<keyword evidence="4 7" id="KW-0812">Transmembrane</keyword>